<organism evidence="2 3">
    <name type="scientific">Plectus sambesii</name>
    <dbReference type="NCBI Taxonomy" id="2011161"/>
    <lineage>
        <taxon>Eukaryota</taxon>
        <taxon>Metazoa</taxon>
        <taxon>Ecdysozoa</taxon>
        <taxon>Nematoda</taxon>
        <taxon>Chromadorea</taxon>
        <taxon>Plectida</taxon>
        <taxon>Plectina</taxon>
        <taxon>Plectoidea</taxon>
        <taxon>Plectidae</taxon>
        <taxon>Plectus</taxon>
    </lineage>
</organism>
<sequence>MNWDDEMSPVFSTPPGSPRTDPSTPIWSLPNASSLATMNGHDDESAMDSTTSATQVDMFATQEPSQLESNGEGEVRRRSDEANDSGSLAFTPADRRCRGAVRLNCSPQSVEANISALPASACLFECTFVTECVLRDSKDLVAMGRMVYSDLAFGGRPRESSQHVAQIDAFCQYALILARHLASENRSFDLVNLCREMKHFLLDIGLIRQLATCAQLIIVSCQNPASNSTLHAALAVWTTAHELFILLDGVSTEAANQIELMDSAYGHVGLVKQSTYLLADSLLA</sequence>
<evidence type="ECO:0000313" key="3">
    <source>
        <dbReference type="WBParaSite" id="PSAMB.scaffold1515size30525.g13505.t1"/>
    </source>
</evidence>
<name>A0A914V4Q9_9BILA</name>
<protein>
    <submittedName>
        <fullName evidence="3">Uncharacterized protein</fullName>
    </submittedName>
</protein>
<feature type="region of interest" description="Disordered" evidence="1">
    <location>
        <begin position="1"/>
        <end position="90"/>
    </location>
</feature>
<dbReference type="WBParaSite" id="PSAMB.scaffold1515size30525.g13505.t1">
    <property type="protein sequence ID" value="PSAMB.scaffold1515size30525.g13505.t1"/>
    <property type="gene ID" value="PSAMB.scaffold1515size30525.g13505"/>
</dbReference>
<evidence type="ECO:0000256" key="1">
    <source>
        <dbReference type="SAM" id="MobiDB-lite"/>
    </source>
</evidence>
<accession>A0A914V4Q9</accession>
<keyword evidence="2" id="KW-1185">Reference proteome</keyword>
<proteinExistence type="predicted"/>
<reference evidence="3" key="1">
    <citation type="submission" date="2022-11" db="UniProtKB">
        <authorList>
            <consortium name="WormBaseParasite"/>
        </authorList>
    </citation>
    <scope>IDENTIFICATION</scope>
</reference>
<evidence type="ECO:0000313" key="2">
    <source>
        <dbReference type="Proteomes" id="UP000887566"/>
    </source>
</evidence>
<feature type="compositionally biased region" description="Polar residues" evidence="1">
    <location>
        <begin position="20"/>
        <end position="37"/>
    </location>
</feature>
<dbReference type="Proteomes" id="UP000887566">
    <property type="component" value="Unplaced"/>
</dbReference>
<dbReference type="AlphaFoldDB" id="A0A914V4Q9"/>